<sequence>MIDRIHKNLYIFGNNNLPMETVKVKLPRTKEEKFPEIYSYQTWQNIKEEIQETGRSKKLIKLSNHVLHEIPQQVWQNPICYSYMLDRNFGFTKKLWWEIVPKEEWSTIDFSKLNNTILKKFSLKLNSKNQVIYDDKN</sequence>
<reference evidence="1 2" key="1">
    <citation type="submission" date="2016-08" db="EMBL/GenBank/DDBJ databases">
        <title>Genomes of anaerobic fungi encode conserved fungal cellulosomes for biomass hydrolysis.</title>
        <authorList>
            <consortium name="DOE Joint Genome Institute"/>
            <person name="Haitjema C.H."/>
            <person name="Gilmore S.P."/>
            <person name="Henske J.K."/>
            <person name="Solomon K.V."/>
            <person name="De Groot R."/>
            <person name="Kuo A."/>
            <person name="Mondo S.J."/>
            <person name="Salamov A.A."/>
            <person name="Labutti K."/>
            <person name="Zhao Z."/>
            <person name="Chiniquy J."/>
            <person name="Barry K."/>
            <person name="Brewer H.M."/>
            <person name="Purvine S.O."/>
            <person name="Wright A.T."/>
            <person name="Boxma B."/>
            <person name="Van Alen T."/>
            <person name="Hackstein J.H."/>
            <person name="Baker S.E."/>
            <person name="Grigoriev I.V."/>
            <person name="O'Malley M.A."/>
        </authorList>
    </citation>
    <scope>NUCLEOTIDE SEQUENCE [LARGE SCALE GENOMIC DNA]</scope>
    <source>
        <strain evidence="2">finn</strain>
    </source>
</reference>
<organism evidence="1 2">
    <name type="scientific">Piromyces finnis</name>
    <dbReference type="NCBI Taxonomy" id="1754191"/>
    <lineage>
        <taxon>Eukaryota</taxon>
        <taxon>Fungi</taxon>
        <taxon>Fungi incertae sedis</taxon>
        <taxon>Chytridiomycota</taxon>
        <taxon>Chytridiomycota incertae sedis</taxon>
        <taxon>Neocallimastigomycetes</taxon>
        <taxon>Neocallimastigales</taxon>
        <taxon>Neocallimastigaceae</taxon>
        <taxon>Piromyces</taxon>
    </lineage>
</organism>
<dbReference type="STRING" id="1754191.A0A1Y1VLY0"/>
<dbReference type="AlphaFoldDB" id="A0A1Y1VLY0"/>
<dbReference type="EMBL" id="MCFH01000003">
    <property type="protein sequence ID" value="ORX59155.1"/>
    <property type="molecule type" value="Genomic_DNA"/>
</dbReference>
<comment type="caution">
    <text evidence="1">The sequence shown here is derived from an EMBL/GenBank/DDBJ whole genome shotgun (WGS) entry which is preliminary data.</text>
</comment>
<name>A0A1Y1VLY0_9FUNG</name>
<gene>
    <name evidence="1" type="ORF">BCR36DRAFT_366341</name>
</gene>
<evidence type="ECO:0000313" key="2">
    <source>
        <dbReference type="Proteomes" id="UP000193719"/>
    </source>
</evidence>
<dbReference type="Proteomes" id="UP000193719">
    <property type="component" value="Unassembled WGS sequence"/>
</dbReference>
<accession>A0A1Y1VLY0</accession>
<protein>
    <submittedName>
        <fullName evidence="1">Uncharacterized protein</fullName>
    </submittedName>
</protein>
<evidence type="ECO:0000313" key="1">
    <source>
        <dbReference type="EMBL" id="ORX59155.1"/>
    </source>
</evidence>
<keyword evidence="2" id="KW-1185">Reference proteome</keyword>
<reference evidence="1 2" key="2">
    <citation type="submission" date="2016-08" db="EMBL/GenBank/DDBJ databases">
        <title>Pervasive Adenine N6-methylation of Active Genes in Fungi.</title>
        <authorList>
            <consortium name="DOE Joint Genome Institute"/>
            <person name="Mondo S.J."/>
            <person name="Dannebaum R.O."/>
            <person name="Kuo R.C."/>
            <person name="Labutti K."/>
            <person name="Haridas S."/>
            <person name="Kuo A."/>
            <person name="Salamov A."/>
            <person name="Ahrendt S.R."/>
            <person name="Lipzen A."/>
            <person name="Sullivan W."/>
            <person name="Andreopoulos W.B."/>
            <person name="Clum A."/>
            <person name="Lindquist E."/>
            <person name="Daum C."/>
            <person name="Ramamoorthy G.K."/>
            <person name="Gryganskyi A."/>
            <person name="Culley D."/>
            <person name="Magnuson J.K."/>
            <person name="James T.Y."/>
            <person name="O'Malley M.A."/>
            <person name="Stajich J.E."/>
            <person name="Spatafora J.W."/>
            <person name="Visel A."/>
            <person name="Grigoriev I.V."/>
        </authorList>
    </citation>
    <scope>NUCLEOTIDE SEQUENCE [LARGE SCALE GENOMIC DNA]</scope>
    <source>
        <strain evidence="2">finn</strain>
    </source>
</reference>
<dbReference type="OrthoDB" id="10459381at2759"/>
<proteinExistence type="predicted"/>